<dbReference type="Gene3D" id="1.25.40.180">
    <property type="match status" value="3"/>
</dbReference>
<dbReference type="InterPro" id="IPR027159">
    <property type="entry name" value="CBP80"/>
</dbReference>
<dbReference type="Proteomes" id="UP000799778">
    <property type="component" value="Unassembled WGS sequence"/>
</dbReference>
<dbReference type="SUPFAM" id="SSF48371">
    <property type="entry name" value="ARM repeat"/>
    <property type="match status" value="3"/>
</dbReference>
<evidence type="ECO:0000259" key="3">
    <source>
        <dbReference type="Pfam" id="PF09090"/>
    </source>
</evidence>
<dbReference type="Pfam" id="PF09090">
    <property type="entry name" value="MIF4G_like_2"/>
    <property type="match status" value="1"/>
</dbReference>
<dbReference type="GO" id="GO:0000339">
    <property type="term" value="F:RNA cap binding"/>
    <property type="evidence" value="ECO:0007669"/>
    <property type="project" value="InterPro"/>
</dbReference>
<feature type="domain" description="MIF4G-like type 1" evidence="2">
    <location>
        <begin position="349"/>
        <end position="539"/>
    </location>
</feature>
<dbReference type="PANTHER" id="PTHR12412:SF2">
    <property type="entry name" value="NUCLEAR CAP-BINDING PROTEIN SUBUNIT 1"/>
    <property type="match status" value="1"/>
</dbReference>
<dbReference type="OrthoDB" id="10252707at2759"/>
<reference evidence="4" key="1">
    <citation type="journal article" date="2020" name="Stud. Mycol.">
        <title>101 Dothideomycetes genomes: a test case for predicting lifestyles and emergence of pathogens.</title>
        <authorList>
            <person name="Haridas S."/>
            <person name="Albert R."/>
            <person name="Binder M."/>
            <person name="Bloem J."/>
            <person name="Labutti K."/>
            <person name="Salamov A."/>
            <person name="Andreopoulos B."/>
            <person name="Baker S."/>
            <person name="Barry K."/>
            <person name="Bills G."/>
            <person name="Bluhm B."/>
            <person name="Cannon C."/>
            <person name="Castanera R."/>
            <person name="Culley D."/>
            <person name="Daum C."/>
            <person name="Ezra D."/>
            <person name="Gonzalez J."/>
            <person name="Henrissat B."/>
            <person name="Kuo A."/>
            <person name="Liang C."/>
            <person name="Lipzen A."/>
            <person name="Lutzoni F."/>
            <person name="Magnuson J."/>
            <person name="Mondo S."/>
            <person name="Nolan M."/>
            <person name="Ohm R."/>
            <person name="Pangilinan J."/>
            <person name="Park H.-J."/>
            <person name="Ramirez L."/>
            <person name="Alfaro M."/>
            <person name="Sun H."/>
            <person name="Tritt A."/>
            <person name="Yoshinaga Y."/>
            <person name="Zwiers L.-H."/>
            <person name="Turgeon B."/>
            <person name="Goodwin S."/>
            <person name="Spatafora J."/>
            <person name="Crous P."/>
            <person name="Grigoriev I."/>
        </authorList>
    </citation>
    <scope>NUCLEOTIDE SEQUENCE</scope>
    <source>
        <strain evidence="4">CBS 175.79</strain>
    </source>
</reference>
<evidence type="ECO:0000313" key="5">
    <source>
        <dbReference type="Proteomes" id="UP000799778"/>
    </source>
</evidence>
<accession>A0A6A5XIM4</accession>
<feature type="region of interest" description="Disordered" evidence="1">
    <location>
        <begin position="303"/>
        <end position="324"/>
    </location>
</feature>
<feature type="compositionally biased region" description="Basic and acidic residues" evidence="1">
    <location>
        <begin position="1"/>
        <end position="10"/>
    </location>
</feature>
<dbReference type="GeneID" id="54287461"/>
<proteinExistence type="predicted"/>
<dbReference type="GO" id="GO:0005634">
    <property type="term" value="C:nucleus"/>
    <property type="evidence" value="ECO:0007669"/>
    <property type="project" value="TreeGrafter"/>
</dbReference>
<evidence type="ECO:0008006" key="6">
    <source>
        <dbReference type="Google" id="ProtNLM"/>
    </source>
</evidence>
<dbReference type="GO" id="GO:0006406">
    <property type="term" value="P:mRNA export from nucleus"/>
    <property type="evidence" value="ECO:0007669"/>
    <property type="project" value="InterPro"/>
</dbReference>
<evidence type="ECO:0000256" key="1">
    <source>
        <dbReference type="SAM" id="MobiDB-lite"/>
    </source>
</evidence>
<feature type="compositionally biased region" description="Basic and acidic residues" evidence="1">
    <location>
        <begin position="47"/>
        <end position="58"/>
    </location>
</feature>
<dbReference type="Pfam" id="PF09088">
    <property type="entry name" value="MIF4G_like"/>
    <property type="match status" value="1"/>
</dbReference>
<dbReference type="InterPro" id="IPR016024">
    <property type="entry name" value="ARM-type_fold"/>
</dbReference>
<evidence type="ECO:0000259" key="2">
    <source>
        <dbReference type="Pfam" id="PF09088"/>
    </source>
</evidence>
<organism evidence="4 5">
    <name type="scientific">Aaosphaeria arxii CBS 175.79</name>
    <dbReference type="NCBI Taxonomy" id="1450172"/>
    <lineage>
        <taxon>Eukaryota</taxon>
        <taxon>Fungi</taxon>
        <taxon>Dikarya</taxon>
        <taxon>Ascomycota</taxon>
        <taxon>Pezizomycotina</taxon>
        <taxon>Dothideomycetes</taxon>
        <taxon>Pleosporomycetidae</taxon>
        <taxon>Pleosporales</taxon>
        <taxon>Pleosporales incertae sedis</taxon>
        <taxon>Aaosphaeria</taxon>
    </lineage>
</organism>
<dbReference type="AlphaFoldDB" id="A0A6A5XIM4"/>
<gene>
    <name evidence="4" type="ORF">BU24DRAFT_435091</name>
</gene>
<sequence>MDIRHDDNDRRRRNNNGYRGGGNRKRARDDEDDYHYDPRRRPPQRQRGGDDQPASRRRYEEVPFAKLRRMTLNIAGSAQLPQDEAIELAKVFAENYDDERLRNDYFDIIIQLILEQPVKIPFVAAVIFYGNDAKSEIMADALKRVSSRAQEALNGGLWKEFKLMLRFLACLQARYDGDGVFTLLNQLFDTVVDLQSANENDVVGIELVKIILLTIPYALAYSGSAFESQAKDVLDNTGIVASNMLPMEGLIHSYLPDSEEKPLAYHSVIGLLQQQLTTEAETGWPLVVLPKFDREGLRKQAGEDTMTDAPASHPFPTIEIPSPMNPGSRPLFPESYLSLYGNQDLVTVPDITNIASSLFRDAIVDTIDQLHFNRDAAAKLLIEIDNYWTVGVFAKRSTSFELMREINEEKAHFKPEDVIMDAIFSQIFKLPAPEHKLVFYHSIITSACKIAPTAIAPSLGRAIRAVYKYIDIMDLELVNRFLDWFTHHLSNFEFRWRWTEWLEDLPLSDLHPKKAYILAAIDKEIRLSFAKRIRSTVPEQMHYLIPNRLDEDNSPDFKYDDPSTPYSQEGQALITQLRKKASDEVIQEIINKIHTLAVEQGIADVLVPSTDALVTSICRMGAKSLSHVLSCIERNKDRLLSVANESDAARRQIVASVVEYWKDQPGVAVRIIDILLNYQILAPITVVQWALGDFLGAGEVLAKSWVFEMVSNTMSKVANRNRQIIVARFQKGLPQEQIEMVEATLTKDRESARELFKYIDDQLSGVATGAADTLIERESSGELSAEDGQYVRAWAVRWRTVFQRKAQVEESVVGEQAVDAKIKYLAAQPEPVPIEEDANAAGNGVDVKNSDEIELDI</sequence>
<dbReference type="InterPro" id="IPR015174">
    <property type="entry name" value="MIF4G-like_typ-2"/>
</dbReference>
<feature type="region of interest" description="Disordered" evidence="1">
    <location>
        <begin position="1"/>
        <end position="58"/>
    </location>
</feature>
<feature type="region of interest" description="Disordered" evidence="1">
    <location>
        <begin position="834"/>
        <end position="857"/>
    </location>
</feature>
<dbReference type="PANTHER" id="PTHR12412">
    <property type="entry name" value="CAP BINDING PROTEIN"/>
    <property type="match status" value="1"/>
</dbReference>
<dbReference type="FunFam" id="1.25.40.180:FF:000045">
    <property type="entry name" value="snRNA cap binding complex subunit (Gcr3), putative"/>
    <property type="match status" value="1"/>
</dbReference>
<dbReference type="GO" id="GO:0003729">
    <property type="term" value="F:mRNA binding"/>
    <property type="evidence" value="ECO:0007669"/>
    <property type="project" value="TreeGrafter"/>
</dbReference>
<dbReference type="EMBL" id="ML978072">
    <property type="protein sequence ID" value="KAF2012681.1"/>
    <property type="molecule type" value="Genomic_DNA"/>
</dbReference>
<keyword evidence="5" id="KW-1185">Reference proteome</keyword>
<evidence type="ECO:0000313" key="4">
    <source>
        <dbReference type="EMBL" id="KAF2012681.1"/>
    </source>
</evidence>
<dbReference type="GO" id="GO:0005846">
    <property type="term" value="C:nuclear cap binding complex"/>
    <property type="evidence" value="ECO:0007669"/>
    <property type="project" value="InterPro"/>
</dbReference>
<dbReference type="RefSeq" id="XP_033381020.1">
    <property type="nucleotide sequence ID" value="XM_033530064.1"/>
</dbReference>
<name>A0A6A5XIM4_9PLEO</name>
<feature type="domain" description="MIF4G-like type 2" evidence="3">
    <location>
        <begin position="557"/>
        <end position="810"/>
    </location>
</feature>
<protein>
    <recommendedName>
        <fullName evidence="6">Cap binding protein</fullName>
    </recommendedName>
</protein>
<dbReference type="GO" id="GO:0000184">
    <property type="term" value="P:nuclear-transcribed mRNA catabolic process, nonsense-mediated decay"/>
    <property type="evidence" value="ECO:0007669"/>
    <property type="project" value="TreeGrafter"/>
</dbReference>
<dbReference type="InterPro" id="IPR015172">
    <property type="entry name" value="MIF4G-like_typ-1"/>
</dbReference>